<reference evidence="4" key="1">
    <citation type="journal article" date="2023" name="Plant J.">
        <title>The genome of the king protea, Protea cynaroides.</title>
        <authorList>
            <person name="Chang J."/>
            <person name="Duong T.A."/>
            <person name="Schoeman C."/>
            <person name="Ma X."/>
            <person name="Roodt D."/>
            <person name="Barker N."/>
            <person name="Li Z."/>
            <person name="Van de Peer Y."/>
            <person name="Mizrachi E."/>
        </authorList>
    </citation>
    <scope>NUCLEOTIDE SEQUENCE</scope>
    <source>
        <tissue evidence="4">Young leaves</tissue>
    </source>
</reference>
<feature type="compositionally biased region" description="Polar residues" evidence="3">
    <location>
        <begin position="238"/>
        <end position="268"/>
    </location>
</feature>
<sequence>MASKVCLTEQTEGSMETQKSVKEVQRSAMDYSHGWAASLMFLVELRKKLLMMTAKELQRLYPEVVSSVPISEMNETPVHQFAIYSGLAHFYNALKSVGDSWVEYHKWLAKFECKECGELENLDIDEFGERVLKKLAYMIKMAMELYDVMEEEEKNSDKNPWASKFRDILNRSYSNINGSFCKSPVTPLHLFPHVSSAHGSKTKNKGSKTLEDSEPETQEVKINSVAKPDPAKQEGSGDCSTTCETQQITVSSSNPIPSNYGGSTNSYTIPKMGGNPVPPPSVAASESSPQSPQPKLSMLLPNVSQKPSPPPATKSKPNVSSPPRPPFLPKSLPNVLPVATSPPSSQPPTLLPTMPQNLSVLPPPQPPPSPQSPTLPQNLSVSPPPPPLLMLPPTATETSAPAPPPPTRPSKGSLPTPPPPLPLKNSAAPPPPPPFGGKLGPTKANSKLKRSSFMSNLYRMLKGKVEGSSIDGKPSHGRKTPNGGHAGGKQSMADALAEMTKRSTYFQQIEEDVKKYAATIMVLEKKINSFESKDMAELLKFHQYVEHHLKDLTDETQVLARSKDFPIRKLETLRMAATLHVRLNAIITTLQSWKIVYPLCQLLDRIECYFNKIKVQLDALERNKDEESKKFKSYNIHFDFDILVRIKELIVDVSSDCMELAIKERREANAVVTGENGSKRDARLKTCKKTLWRTFQLAFQVYKFAGGQDDRADRLSKELAREIEMDPPR</sequence>
<evidence type="ECO:0000256" key="2">
    <source>
        <dbReference type="SAM" id="Coils"/>
    </source>
</evidence>
<dbReference type="PANTHER" id="PTHR31342:SF16">
    <property type="entry name" value="TALIN_MIDDLE DOMAIN-CONTAINING PROTEIN"/>
    <property type="match status" value="1"/>
</dbReference>
<dbReference type="AlphaFoldDB" id="A0A9Q0K9G3"/>
<dbReference type="InterPro" id="IPR040265">
    <property type="entry name" value="CHUP1/IPGA1-like"/>
</dbReference>
<protein>
    <recommendedName>
        <fullName evidence="6">Hydroxyproline-rich glycoprotein family protein</fullName>
    </recommendedName>
</protein>
<feature type="compositionally biased region" description="Low complexity" evidence="3">
    <location>
        <begin position="282"/>
        <end position="294"/>
    </location>
</feature>
<feature type="compositionally biased region" description="Pro residues" evidence="3">
    <location>
        <begin position="361"/>
        <end position="373"/>
    </location>
</feature>
<organism evidence="4 5">
    <name type="scientific">Protea cynaroides</name>
    <dbReference type="NCBI Taxonomy" id="273540"/>
    <lineage>
        <taxon>Eukaryota</taxon>
        <taxon>Viridiplantae</taxon>
        <taxon>Streptophyta</taxon>
        <taxon>Embryophyta</taxon>
        <taxon>Tracheophyta</taxon>
        <taxon>Spermatophyta</taxon>
        <taxon>Magnoliopsida</taxon>
        <taxon>Proteales</taxon>
        <taxon>Proteaceae</taxon>
        <taxon>Protea</taxon>
    </lineage>
</organism>
<keyword evidence="5" id="KW-1185">Reference proteome</keyword>
<feature type="region of interest" description="Disordered" evidence="3">
    <location>
        <begin position="194"/>
        <end position="445"/>
    </location>
</feature>
<evidence type="ECO:0000313" key="4">
    <source>
        <dbReference type="EMBL" id="KAJ4966276.1"/>
    </source>
</evidence>
<gene>
    <name evidence="4" type="ORF">NE237_018125</name>
</gene>
<dbReference type="EMBL" id="JAMYWD010000007">
    <property type="protein sequence ID" value="KAJ4966276.1"/>
    <property type="molecule type" value="Genomic_DNA"/>
</dbReference>
<keyword evidence="1 2" id="KW-0175">Coiled coil</keyword>
<feature type="coiled-coil region" evidence="2">
    <location>
        <begin position="603"/>
        <end position="637"/>
    </location>
</feature>
<dbReference type="OrthoDB" id="2020598at2759"/>
<dbReference type="PRINTS" id="PR01217">
    <property type="entry name" value="PRICHEXTENSN"/>
</dbReference>
<evidence type="ECO:0000313" key="5">
    <source>
        <dbReference type="Proteomes" id="UP001141806"/>
    </source>
</evidence>
<proteinExistence type="predicted"/>
<evidence type="ECO:0000256" key="1">
    <source>
        <dbReference type="ARBA" id="ARBA00023054"/>
    </source>
</evidence>
<name>A0A9Q0K9G3_9MAGN</name>
<dbReference type="Proteomes" id="UP001141806">
    <property type="component" value="Unassembled WGS sequence"/>
</dbReference>
<evidence type="ECO:0000256" key="3">
    <source>
        <dbReference type="SAM" id="MobiDB-lite"/>
    </source>
</evidence>
<feature type="compositionally biased region" description="Low complexity" evidence="3">
    <location>
        <begin position="351"/>
        <end position="360"/>
    </location>
</feature>
<comment type="caution">
    <text evidence="4">The sequence shown here is derived from an EMBL/GenBank/DDBJ whole genome shotgun (WGS) entry which is preliminary data.</text>
</comment>
<feature type="compositionally biased region" description="Pro residues" evidence="3">
    <location>
        <begin position="415"/>
        <end position="435"/>
    </location>
</feature>
<evidence type="ECO:0008006" key="6">
    <source>
        <dbReference type="Google" id="ProtNLM"/>
    </source>
</evidence>
<feature type="coiled-coil region" evidence="2">
    <location>
        <begin position="506"/>
        <end position="533"/>
    </location>
</feature>
<feature type="region of interest" description="Disordered" evidence="3">
    <location>
        <begin position="466"/>
        <end position="491"/>
    </location>
</feature>
<dbReference type="PANTHER" id="PTHR31342">
    <property type="entry name" value="PROTEIN CHUP1, CHLOROPLASTIC"/>
    <property type="match status" value="1"/>
</dbReference>
<feature type="compositionally biased region" description="Low complexity" evidence="3">
    <location>
        <begin position="391"/>
        <end position="400"/>
    </location>
</feature>
<accession>A0A9Q0K9G3</accession>